<evidence type="ECO:0000313" key="1">
    <source>
        <dbReference type="EMBL" id="VDO74540.1"/>
    </source>
</evidence>
<dbReference type="Proteomes" id="UP000269396">
    <property type="component" value="Unassembled WGS sequence"/>
</dbReference>
<protein>
    <submittedName>
        <fullName evidence="1">Uncharacterized protein</fullName>
    </submittedName>
</protein>
<keyword evidence="2" id="KW-1185">Reference proteome</keyword>
<reference evidence="1 2" key="1">
    <citation type="submission" date="2018-11" db="EMBL/GenBank/DDBJ databases">
        <authorList>
            <consortium name="Pathogen Informatics"/>
        </authorList>
    </citation>
    <scope>NUCLEOTIDE SEQUENCE [LARGE SCALE GENOMIC DNA]</scope>
    <source>
        <strain>Denwood</strain>
        <strain evidence="2">Zambia</strain>
    </source>
</reference>
<name>A0A183NFU6_9TREM</name>
<dbReference type="EMBL" id="UZAL01001005">
    <property type="protein sequence ID" value="VDO74540.1"/>
    <property type="molecule type" value="Genomic_DNA"/>
</dbReference>
<evidence type="ECO:0000313" key="2">
    <source>
        <dbReference type="Proteomes" id="UP000269396"/>
    </source>
</evidence>
<sequence length="83" mass="9113">MDNEYSQIRSILDSYKHKLVYIFTGIVGSEDILKKIGSNLEVSRGTKSEPSNVITSIASSFNDSLTVISSPNTTSQLNFPSKL</sequence>
<dbReference type="AlphaFoldDB" id="A0A183NFU6"/>
<proteinExistence type="predicted"/>
<gene>
    <name evidence="1" type="ORF">SMTD_LOCUS982</name>
</gene>
<accession>A0A183NFU6</accession>
<organism evidence="1 2">
    <name type="scientific">Schistosoma mattheei</name>
    <dbReference type="NCBI Taxonomy" id="31246"/>
    <lineage>
        <taxon>Eukaryota</taxon>
        <taxon>Metazoa</taxon>
        <taxon>Spiralia</taxon>
        <taxon>Lophotrochozoa</taxon>
        <taxon>Platyhelminthes</taxon>
        <taxon>Trematoda</taxon>
        <taxon>Digenea</taxon>
        <taxon>Strigeidida</taxon>
        <taxon>Schistosomatoidea</taxon>
        <taxon>Schistosomatidae</taxon>
        <taxon>Schistosoma</taxon>
    </lineage>
</organism>